<dbReference type="STRING" id="310780.SAMN05216267_105513"/>
<evidence type="ECO:0000313" key="2">
    <source>
        <dbReference type="Proteomes" id="UP000181951"/>
    </source>
</evidence>
<evidence type="ECO:0008006" key="3">
    <source>
        <dbReference type="Google" id="ProtNLM"/>
    </source>
</evidence>
<dbReference type="AlphaFoldDB" id="A0A1H8TKR2"/>
<gene>
    <name evidence="1" type="ORF">SAMN05216267_105513</name>
</gene>
<dbReference type="Proteomes" id="UP000181951">
    <property type="component" value="Unassembled WGS sequence"/>
</dbReference>
<dbReference type="EMBL" id="FODD01000055">
    <property type="protein sequence ID" value="SEO91562.1"/>
    <property type="molecule type" value="Genomic_DNA"/>
</dbReference>
<sequence>MGDRRADMLARLEVFTGDWAVEARFPGGPPGPDGDDGGVPARCRFEWALDGRFLLQRTEIDIPEAPDALAVVGPDPETGEYVQHYFDSRGVARLYAMTFVNRVWTLTRESADFTPLDFRQHFVGTFSEDSGTIEGAWETGQDGGSWQHDFALTYRRAA</sequence>
<proteinExistence type="predicted"/>
<dbReference type="RefSeq" id="WP_069467612.1">
    <property type="nucleotide sequence ID" value="NZ_FODD01000055.1"/>
</dbReference>
<evidence type="ECO:0000313" key="1">
    <source>
        <dbReference type="EMBL" id="SEO91562.1"/>
    </source>
</evidence>
<organism evidence="1 2">
    <name type="scientific">Actinacidiphila rubida</name>
    <dbReference type="NCBI Taxonomy" id="310780"/>
    <lineage>
        <taxon>Bacteria</taxon>
        <taxon>Bacillati</taxon>
        <taxon>Actinomycetota</taxon>
        <taxon>Actinomycetes</taxon>
        <taxon>Kitasatosporales</taxon>
        <taxon>Streptomycetaceae</taxon>
        <taxon>Actinacidiphila</taxon>
    </lineage>
</organism>
<keyword evidence="2" id="KW-1185">Reference proteome</keyword>
<accession>A0A1H8TKR2</accession>
<name>A0A1H8TKR2_9ACTN</name>
<reference evidence="1 2" key="1">
    <citation type="submission" date="2016-10" db="EMBL/GenBank/DDBJ databases">
        <authorList>
            <person name="de Groot N.N."/>
        </authorList>
    </citation>
    <scope>NUCLEOTIDE SEQUENCE [LARGE SCALE GENOMIC DNA]</scope>
    <source>
        <strain evidence="1 2">CGMCC 4.2026</strain>
    </source>
</reference>
<protein>
    <recommendedName>
        <fullName evidence="3">DUF1579 domain-containing protein</fullName>
    </recommendedName>
</protein>